<name>A0A066ZRV1_HYDMR</name>
<keyword evidence="3" id="KW-1185">Reference proteome</keyword>
<feature type="transmembrane region" description="Helical" evidence="1">
    <location>
        <begin position="7"/>
        <end position="26"/>
    </location>
</feature>
<sequence length="72" mass="7840">MNNFMKLLGTLTIAVIIPLLVLLGIWAGILPQSLQVDIGMFGVISAIVIIVGGNLYLMYDDIKSGRYSKSKK</sequence>
<dbReference type="RefSeq" id="WP_029911801.1">
    <property type="nucleotide sequence ID" value="NZ_AP020335.1"/>
</dbReference>
<keyword evidence="1" id="KW-0472">Membrane</keyword>
<feature type="transmembrane region" description="Helical" evidence="1">
    <location>
        <begin position="38"/>
        <end position="59"/>
    </location>
</feature>
<comment type="caution">
    <text evidence="2">The sequence shown here is derived from an EMBL/GenBank/DDBJ whole genome shotgun (WGS) entry which is preliminary data.</text>
</comment>
<evidence type="ECO:0000313" key="3">
    <source>
        <dbReference type="Proteomes" id="UP000027341"/>
    </source>
</evidence>
<evidence type="ECO:0000313" key="2">
    <source>
        <dbReference type="EMBL" id="KDN96182.1"/>
    </source>
</evidence>
<evidence type="ECO:0000256" key="1">
    <source>
        <dbReference type="SAM" id="Phobius"/>
    </source>
</evidence>
<reference evidence="2 3" key="1">
    <citation type="submission" date="2014-04" db="EMBL/GenBank/DDBJ databases">
        <title>Draft genome sequence of Hydrogenovibrio marinus MH-110, a model organism for aerobic H2 metabolism.</title>
        <authorList>
            <person name="Cha H.J."/>
            <person name="Jo B.H."/>
            <person name="Hwang B.H."/>
        </authorList>
    </citation>
    <scope>NUCLEOTIDE SEQUENCE [LARGE SCALE GENOMIC DNA]</scope>
    <source>
        <strain evidence="2 3">MH-110</strain>
    </source>
</reference>
<organism evidence="2 3">
    <name type="scientific">Hydrogenovibrio marinus</name>
    <dbReference type="NCBI Taxonomy" id="28885"/>
    <lineage>
        <taxon>Bacteria</taxon>
        <taxon>Pseudomonadati</taxon>
        <taxon>Pseudomonadota</taxon>
        <taxon>Gammaproteobacteria</taxon>
        <taxon>Thiotrichales</taxon>
        <taxon>Piscirickettsiaceae</taxon>
        <taxon>Hydrogenovibrio</taxon>
    </lineage>
</organism>
<dbReference type="EMBL" id="JMIU01000001">
    <property type="protein sequence ID" value="KDN96182.1"/>
    <property type="molecule type" value="Genomic_DNA"/>
</dbReference>
<gene>
    <name evidence="2" type="ORF">EI16_07805</name>
</gene>
<keyword evidence="1" id="KW-0812">Transmembrane</keyword>
<protein>
    <recommendedName>
        <fullName evidence="4">Acriflavin resistance protein</fullName>
    </recommendedName>
</protein>
<evidence type="ECO:0008006" key="4">
    <source>
        <dbReference type="Google" id="ProtNLM"/>
    </source>
</evidence>
<dbReference type="Proteomes" id="UP000027341">
    <property type="component" value="Unassembled WGS sequence"/>
</dbReference>
<keyword evidence="1" id="KW-1133">Transmembrane helix</keyword>
<dbReference type="STRING" id="28885.EI16_07805"/>
<accession>A0A066ZRV1</accession>
<dbReference type="AlphaFoldDB" id="A0A066ZRV1"/>
<proteinExistence type="predicted"/>